<evidence type="ECO:0000313" key="1">
    <source>
        <dbReference type="EMBL" id="NBG66166.1"/>
    </source>
</evidence>
<comment type="caution">
    <text evidence="1">The sequence shown here is derived from an EMBL/GenBank/DDBJ whole genome shotgun (WGS) entry which is preliminary data.</text>
</comment>
<gene>
    <name evidence="1" type="ORF">GQN54_08540</name>
</gene>
<organism evidence="1 2">
    <name type="scientific">Acidiluteibacter ferrifornacis</name>
    <dbReference type="NCBI Taxonomy" id="2692424"/>
    <lineage>
        <taxon>Bacteria</taxon>
        <taxon>Pseudomonadati</taxon>
        <taxon>Bacteroidota</taxon>
        <taxon>Flavobacteriia</taxon>
        <taxon>Flavobacteriales</taxon>
        <taxon>Cryomorphaceae</taxon>
        <taxon>Acidiluteibacter</taxon>
    </lineage>
</organism>
<dbReference type="AlphaFoldDB" id="A0A6N9NHK6"/>
<protein>
    <recommendedName>
        <fullName evidence="3">Nucleotidyltransferase family protein</fullName>
    </recommendedName>
</protein>
<name>A0A6N9NHK6_9FLAO</name>
<proteinExistence type="predicted"/>
<dbReference type="Pfam" id="PF14907">
    <property type="entry name" value="NTP_transf_5"/>
    <property type="match status" value="1"/>
</dbReference>
<accession>A0A6N9NHK6</accession>
<keyword evidence="2" id="KW-1185">Reference proteome</keyword>
<evidence type="ECO:0000313" key="2">
    <source>
        <dbReference type="Proteomes" id="UP000470771"/>
    </source>
</evidence>
<sequence>MLKLCTASLKSEKLKVELIQFESVIDLGNRHRISKIVENIIIKKNLTFPLDLIKHLSLQNKKGTLRMLSFTAEISLICEAFNQHSIAVIPLKGPIASKQIYGDFTAKSSRDIDLLIKEEQLEKCIKEIENQGYINSYPFNSLNKKQKKAFQKSNNQLAFFHPKKKIQVEIHWRLFANRHYLPLTFDELLKDSSPMVVGKTTVNCLSNKHLLLYLCAHGSKHQWALLYWLLEVATLIQKDKFDWKTILKEAIKLGIERPLVQGLLLTEILFKLPAPKVIQELYQQSKITQELVETSRAIIMEEDLFSQEASVSNYLKILDYKIKLSNRIQYKLSYFKINSINDFELVKLPDSLFFGYFWLRPIFWFWRYIIKPDRTS</sequence>
<dbReference type="EMBL" id="WWNE01000006">
    <property type="protein sequence ID" value="NBG66166.1"/>
    <property type="molecule type" value="Genomic_DNA"/>
</dbReference>
<reference evidence="1 2" key="1">
    <citation type="submission" date="2019-12" db="EMBL/GenBank/DDBJ databases">
        <authorList>
            <person name="Zhao J."/>
        </authorList>
    </citation>
    <scope>NUCLEOTIDE SEQUENCE [LARGE SCALE GENOMIC DNA]</scope>
    <source>
        <strain evidence="1 2">S-15</strain>
    </source>
</reference>
<dbReference type="InterPro" id="IPR039498">
    <property type="entry name" value="NTP_transf_5"/>
</dbReference>
<evidence type="ECO:0008006" key="3">
    <source>
        <dbReference type="Google" id="ProtNLM"/>
    </source>
</evidence>
<dbReference type="RefSeq" id="WP_160633108.1">
    <property type="nucleotide sequence ID" value="NZ_WWNE01000006.1"/>
</dbReference>
<dbReference type="Proteomes" id="UP000470771">
    <property type="component" value="Unassembled WGS sequence"/>
</dbReference>